<proteinExistence type="predicted"/>
<dbReference type="AlphaFoldDB" id="A0A0F9BU43"/>
<protein>
    <submittedName>
        <fullName evidence="1">Uncharacterized protein</fullName>
    </submittedName>
</protein>
<evidence type="ECO:0000313" key="1">
    <source>
        <dbReference type="EMBL" id="KKL17432.1"/>
    </source>
</evidence>
<gene>
    <name evidence="1" type="ORF">LCGC14_2485600</name>
</gene>
<organism evidence="1">
    <name type="scientific">marine sediment metagenome</name>
    <dbReference type="NCBI Taxonomy" id="412755"/>
    <lineage>
        <taxon>unclassified sequences</taxon>
        <taxon>metagenomes</taxon>
        <taxon>ecological metagenomes</taxon>
    </lineage>
</organism>
<feature type="non-terminal residue" evidence="1">
    <location>
        <position position="45"/>
    </location>
</feature>
<dbReference type="EMBL" id="LAZR01039260">
    <property type="protein sequence ID" value="KKL17432.1"/>
    <property type="molecule type" value="Genomic_DNA"/>
</dbReference>
<sequence length="45" mass="4604">MSGRRIIAVGLLAGLMASAAGGCVSKEQFDKAVAASRRANEALQK</sequence>
<dbReference type="PROSITE" id="PS51257">
    <property type="entry name" value="PROKAR_LIPOPROTEIN"/>
    <property type="match status" value="1"/>
</dbReference>
<comment type="caution">
    <text evidence="1">The sequence shown here is derived from an EMBL/GenBank/DDBJ whole genome shotgun (WGS) entry which is preliminary data.</text>
</comment>
<name>A0A0F9BU43_9ZZZZ</name>
<reference evidence="1" key="1">
    <citation type="journal article" date="2015" name="Nature">
        <title>Complex archaea that bridge the gap between prokaryotes and eukaryotes.</title>
        <authorList>
            <person name="Spang A."/>
            <person name="Saw J.H."/>
            <person name="Jorgensen S.L."/>
            <person name="Zaremba-Niedzwiedzka K."/>
            <person name="Martijn J."/>
            <person name="Lind A.E."/>
            <person name="van Eijk R."/>
            <person name="Schleper C."/>
            <person name="Guy L."/>
            <person name="Ettema T.J."/>
        </authorList>
    </citation>
    <scope>NUCLEOTIDE SEQUENCE</scope>
</reference>
<accession>A0A0F9BU43</accession>